<evidence type="ECO:0000313" key="2">
    <source>
        <dbReference type="EMBL" id="SNY47039.1"/>
    </source>
</evidence>
<name>A0A285IGF3_9FIRM</name>
<feature type="coiled-coil region" evidence="1">
    <location>
        <begin position="1"/>
        <end position="28"/>
    </location>
</feature>
<evidence type="ECO:0000313" key="3">
    <source>
        <dbReference type="Proteomes" id="UP000219573"/>
    </source>
</evidence>
<dbReference type="AlphaFoldDB" id="A0A285IGF3"/>
<accession>A0A285IGF3</accession>
<protein>
    <submittedName>
        <fullName evidence="2">Uncharacterized protein</fullName>
    </submittedName>
</protein>
<keyword evidence="1" id="KW-0175">Coiled coil</keyword>
<organism evidence="2 3">
    <name type="scientific">Orenia metallireducens</name>
    <dbReference type="NCBI Taxonomy" id="1413210"/>
    <lineage>
        <taxon>Bacteria</taxon>
        <taxon>Bacillati</taxon>
        <taxon>Bacillota</taxon>
        <taxon>Clostridia</taxon>
        <taxon>Halanaerobiales</taxon>
        <taxon>Halobacteroidaceae</taxon>
        <taxon>Orenia</taxon>
    </lineage>
</organism>
<dbReference type="Proteomes" id="UP000219573">
    <property type="component" value="Unassembled WGS sequence"/>
</dbReference>
<gene>
    <name evidence="2" type="ORF">SAMN06265827_1477</name>
</gene>
<evidence type="ECO:0000256" key="1">
    <source>
        <dbReference type="SAM" id="Coils"/>
    </source>
</evidence>
<dbReference type="EMBL" id="OBDZ01000047">
    <property type="protein sequence ID" value="SNY47039.1"/>
    <property type="molecule type" value="Genomic_DNA"/>
</dbReference>
<dbReference type="RefSeq" id="WP_301178937.1">
    <property type="nucleotide sequence ID" value="NZ_OBDZ01000047.1"/>
</dbReference>
<reference evidence="3" key="1">
    <citation type="submission" date="2017-09" db="EMBL/GenBank/DDBJ databases">
        <authorList>
            <person name="Varghese N."/>
            <person name="Submissions S."/>
        </authorList>
    </citation>
    <scope>NUCLEOTIDE SEQUENCE [LARGE SCALE GENOMIC DNA]</scope>
    <source>
        <strain evidence="3">MSL47</strain>
    </source>
</reference>
<sequence length="44" mass="5183">MSDLEQRIEELEKRVTELEGQVLEQLNLEEIGRKIVKRLKGGFK</sequence>
<proteinExistence type="predicted"/>
<keyword evidence="3" id="KW-1185">Reference proteome</keyword>